<name>A0ACC0B8M2_CATRO</name>
<keyword evidence="2" id="KW-1185">Reference proteome</keyword>
<evidence type="ECO:0000313" key="2">
    <source>
        <dbReference type="Proteomes" id="UP001060085"/>
    </source>
</evidence>
<protein>
    <submittedName>
        <fullName evidence="1">Uncharacterized protein</fullName>
    </submittedName>
</protein>
<accession>A0ACC0B8M2</accession>
<sequence>MNSCFDGATRKASSGTVRDQNSSFEFTHNPFFSFSNKFGLEGLTEYSLGRLYLVSRYIDLENTGVKSVEEIQRSQTSSIHSIESQIELLARMITDRSLEEQEGEVTMLSTKELEITAHIIRNEEKIDSVSEESTFPEEEEA</sequence>
<dbReference type="Proteomes" id="UP001060085">
    <property type="component" value="Linkage Group LG04"/>
</dbReference>
<proteinExistence type="predicted"/>
<gene>
    <name evidence="1" type="ORF">M9H77_18872</name>
</gene>
<reference evidence="2" key="1">
    <citation type="journal article" date="2023" name="Nat. Plants">
        <title>Single-cell RNA sequencing provides a high-resolution roadmap for understanding the multicellular compartmentation of specialized metabolism.</title>
        <authorList>
            <person name="Sun S."/>
            <person name="Shen X."/>
            <person name="Li Y."/>
            <person name="Li Y."/>
            <person name="Wang S."/>
            <person name="Li R."/>
            <person name="Zhang H."/>
            <person name="Shen G."/>
            <person name="Guo B."/>
            <person name="Wei J."/>
            <person name="Xu J."/>
            <person name="St-Pierre B."/>
            <person name="Chen S."/>
            <person name="Sun C."/>
        </authorList>
    </citation>
    <scope>NUCLEOTIDE SEQUENCE [LARGE SCALE GENOMIC DNA]</scope>
</reference>
<evidence type="ECO:0000313" key="1">
    <source>
        <dbReference type="EMBL" id="KAI5669019.1"/>
    </source>
</evidence>
<organism evidence="1 2">
    <name type="scientific">Catharanthus roseus</name>
    <name type="common">Madagascar periwinkle</name>
    <name type="synonym">Vinca rosea</name>
    <dbReference type="NCBI Taxonomy" id="4058"/>
    <lineage>
        <taxon>Eukaryota</taxon>
        <taxon>Viridiplantae</taxon>
        <taxon>Streptophyta</taxon>
        <taxon>Embryophyta</taxon>
        <taxon>Tracheophyta</taxon>
        <taxon>Spermatophyta</taxon>
        <taxon>Magnoliopsida</taxon>
        <taxon>eudicotyledons</taxon>
        <taxon>Gunneridae</taxon>
        <taxon>Pentapetalae</taxon>
        <taxon>asterids</taxon>
        <taxon>lamiids</taxon>
        <taxon>Gentianales</taxon>
        <taxon>Apocynaceae</taxon>
        <taxon>Rauvolfioideae</taxon>
        <taxon>Vinceae</taxon>
        <taxon>Catharanthinae</taxon>
        <taxon>Catharanthus</taxon>
    </lineage>
</organism>
<comment type="caution">
    <text evidence="1">The sequence shown here is derived from an EMBL/GenBank/DDBJ whole genome shotgun (WGS) entry which is preliminary data.</text>
</comment>
<dbReference type="EMBL" id="CM044704">
    <property type="protein sequence ID" value="KAI5669019.1"/>
    <property type="molecule type" value="Genomic_DNA"/>
</dbReference>